<dbReference type="FunFam" id="3.40.1170.10:FF:000002">
    <property type="entry name" value="DNA mismatch repair protein"/>
    <property type="match status" value="1"/>
</dbReference>
<dbReference type="EMBL" id="BPVZ01000001">
    <property type="protein sequence ID" value="GKU87000.1"/>
    <property type="molecule type" value="Genomic_DNA"/>
</dbReference>
<organism evidence="11 12">
    <name type="scientific">Rubroshorea leprosula</name>
    <dbReference type="NCBI Taxonomy" id="152421"/>
    <lineage>
        <taxon>Eukaryota</taxon>
        <taxon>Viridiplantae</taxon>
        <taxon>Streptophyta</taxon>
        <taxon>Embryophyta</taxon>
        <taxon>Tracheophyta</taxon>
        <taxon>Spermatophyta</taxon>
        <taxon>Magnoliopsida</taxon>
        <taxon>eudicotyledons</taxon>
        <taxon>Gunneridae</taxon>
        <taxon>Pentapetalae</taxon>
        <taxon>rosids</taxon>
        <taxon>malvids</taxon>
        <taxon>Malvales</taxon>
        <taxon>Dipterocarpaceae</taxon>
        <taxon>Rubroshorea</taxon>
    </lineage>
</organism>
<dbReference type="InterPro" id="IPR007695">
    <property type="entry name" value="DNA_mismatch_repair_MutS-lik_N"/>
</dbReference>
<dbReference type="GO" id="GO:0006298">
    <property type="term" value="P:mismatch repair"/>
    <property type="evidence" value="ECO:0007669"/>
    <property type="project" value="InterPro"/>
</dbReference>
<dbReference type="InterPro" id="IPR007696">
    <property type="entry name" value="DNA_mismatch_repair_MutS_core"/>
</dbReference>
<evidence type="ECO:0000259" key="9">
    <source>
        <dbReference type="SMART" id="SM00533"/>
    </source>
</evidence>
<evidence type="ECO:0000256" key="4">
    <source>
        <dbReference type="ARBA" id="ARBA00022840"/>
    </source>
</evidence>
<comment type="function">
    <text evidence="6">Component of the post-replicative DNA mismatch repair system (MMR).</text>
</comment>
<keyword evidence="6" id="KW-0234">DNA repair</keyword>
<feature type="compositionally biased region" description="Basic and acidic residues" evidence="7">
    <location>
        <begin position="235"/>
        <end position="246"/>
    </location>
</feature>
<feature type="compositionally biased region" description="Basic and acidic residues" evidence="7">
    <location>
        <begin position="186"/>
        <end position="209"/>
    </location>
</feature>
<evidence type="ECO:0000313" key="12">
    <source>
        <dbReference type="Proteomes" id="UP001054252"/>
    </source>
</evidence>
<feature type="region of interest" description="Disordered" evidence="7">
    <location>
        <begin position="171"/>
        <end position="273"/>
    </location>
</feature>
<dbReference type="SMART" id="SM00534">
    <property type="entry name" value="MUTSac"/>
    <property type="match status" value="1"/>
</dbReference>
<feature type="domain" description="Tudor" evidence="8">
    <location>
        <begin position="96"/>
        <end position="154"/>
    </location>
</feature>
<dbReference type="SMART" id="SM00333">
    <property type="entry name" value="TUDOR"/>
    <property type="match status" value="1"/>
</dbReference>
<dbReference type="Gene3D" id="3.40.50.300">
    <property type="entry name" value="P-loop containing nucleotide triphosphate hydrolases"/>
    <property type="match status" value="1"/>
</dbReference>
<evidence type="ECO:0000256" key="1">
    <source>
        <dbReference type="ARBA" id="ARBA00006271"/>
    </source>
</evidence>
<dbReference type="Gene3D" id="3.40.1170.10">
    <property type="entry name" value="DNA repair protein MutS, domain I"/>
    <property type="match status" value="1"/>
</dbReference>
<dbReference type="FunFam" id="3.40.50.300:FF:001885">
    <property type="entry name" value="DNA mismatch repair protein"/>
    <property type="match status" value="1"/>
</dbReference>
<accession>A0AAV5HJM8</accession>
<dbReference type="PANTHER" id="PTHR11361">
    <property type="entry name" value="DNA MISMATCH REPAIR PROTEIN MUTS FAMILY MEMBER"/>
    <property type="match status" value="1"/>
</dbReference>
<feature type="compositionally biased region" description="Acidic residues" evidence="7">
    <location>
        <begin position="175"/>
        <end position="185"/>
    </location>
</feature>
<dbReference type="InterPro" id="IPR016151">
    <property type="entry name" value="DNA_mismatch_repair_MutS_N"/>
</dbReference>
<dbReference type="InterPro" id="IPR045076">
    <property type="entry name" value="MutS"/>
</dbReference>
<dbReference type="Gene3D" id="2.30.30.140">
    <property type="match status" value="1"/>
</dbReference>
<dbReference type="SMART" id="SM00533">
    <property type="entry name" value="MUTSd"/>
    <property type="match status" value="1"/>
</dbReference>
<dbReference type="GO" id="GO:0005524">
    <property type="term" value="F:ATP binding"/>
    <property type="evidence" value="ECO:0007669"/>
    <property type="project" value="UniProtKB-UniRule"/>
</dbReference>
<dbReference type="InterPro" id="IPR027417">
    <property type="entry name" value="P-loop_NTPase"/>
</dbReference>
<dbReference type="InterPro" id="IPR000432">
    <property type="entry name" value="DNA_mismatch_repair_MutS_C"/>
</dbReference>
<evidence type="ECO:0000256" key="2">
    <source>
        <dbReference type="ARBA" id="ARBA00022741"/>
    </source>
</evidence>
<dbReference type="Pfam" id="PF05192">
    <property type="entry name" value="MutS_III"/>
    <property type="match status" value="1"/>
</dbReference>
<keyword evidence="12" id="KW-1185">Reference proteome</keyword>
<dbReference type="InterPro" id="IPR017261">
    <property type="entry name" value="DNA_mismatch_repair_MutS/MSH"/>
</dbReference>
<dbReference type="Pfam" id="PF01624">
    <property type="entry name" value="MutS_I"/>
    <property type="match status" value="1"/>
</dbReference>
<protein>
    <recommendedName>
        <fullName evidence="6">DNA mismatch repair protein</fullName>
    </recommendedName>
</protein>
<dbReference type="InterPro" id="IPR036187">
    <property type="entry name" value="DNA_mismatch_repair_MutS_sf"/>
</dbReference>
<dbReference type="InterPro" id="IPR002999">
    <property type="entry name" value="Tudor"/>
</dbReference>
<dbReference type="FunFam" id="1.10.1420.10:FF:000005">
    <property type="entry name" value="DNA mismatch repair protein"/>
    <property type="match status" value="1"/>
</dbReference>
<dbReference type="InterPro" id="IPR036678">
    <property type="entry name" value="MutS_con_dom_sf"/>
</dbReference>
<comment type="caution">
    <text evidence="11">The sequence shown here is derived from an EMBL/GenBank/DDBJ whole genome shotgun (WGS) entry which is preliminary data.</text>
</comment>
<keyword evidence="3 6" id="KW-0227">DNA damage</keyword>
<evidence type="ECO:0000256" key="3">
    <source>
        <dbReference type="ARBA" id="ARBA00022763"/>
    </source>
</evidence>
<feature type="compositionally biased region" description="Low complexity" evidence="7">
    <location>
        <begin position="55"/>
        <end position="67"/>
    </location>
</feature>
<proteinExistence type="inferred from homology"/>
<feature type="domain" description="DNA mismatch repair proteins mutS family" evidence="10">
    <location>
        <begin position="1085"/>
        <end position="1277"/>
    </location>
</feature>
<dbReference type="PANTHER" id="PTHR11361:SF150">
    <property type="entry name" value="DNA MISMATCH REPAIR PROTEIN MSH6"/>
    <property type="match status" value="1"/>
</dbReference>
<evidence type="ECO:0000259" key="8">
    <source>
        <dbReference type="SMART" id="SM00333"/>
    </source>
</evidence>
<sequence length="1345" mass="149546">MAPSRRSTSGRSPLVNQQRQITSFFSKNTSASPAPSPSPTVSKQKPKLNPKSKPKPNVSPSPSSSPTTPSPIQPKLKKPLLVIGQSPSTPVATSYGEEVLERRIKVYWPLDKTWYEGVVKAFDKESGKHLVHYDDAEEEELDLGKERIEWVKETTERFKRLRRGGSRAFKKVVLEDEDEVENAEENSDHNSDDSSDEDWGKKNAEKEVSEDTEEEDMDLDDEKEEAEEEEEEEMEISKGKRGGKCESRKRKASGGKVDFGKRSKTNGDTTKGELKVAAMEPAKITETEKASNGLNGSLVADASERFGKREVEKFPFLGLERRDAKRRRPGDVGYDPKTLYLPPDFLKSLSGGQRQWWEFKSKHMDKVLFFKMGKFYELFEMDAHIGAKELDLQYMKGEQPHCGFPERNFSMNVEKLARKGYRVLVVEQTETPEQLELRRKEKGTKDKVVKREICGVVTKGTLTEGEMLSVNPDPSYLMAVTESCQSSTNEIEKRIFGVCAIDMGICCILCQILGLLTENIRIQKEDILADFLKSLTGGHPETMIEDDSECSAFCCLLAELRPVEIIKPAQNLNPETERALLRHTRNPLVNELIPSVEFWDAEKTICEVKTIYRRITDGSASGPVNDMGSDAIKSHGGEDASDFLPDVLSKLLSAGNSGSLALSALGGTLYYLRQAFLDETLLKFAKFESLPCSDFSNIAQKPYMVLDAAALENLEIFENSRNGDSSGTLYAQLNHCVTAVGKRLLKTWLARPLYHTGLIKERQDALAGLKGENLSYALEFRKALTRLPDMERLLARIFASSEANGRNANKVVLYEDAAKKQLQEFISALRGCELMAQACSSLGVILENVESRQLHHLLALGKGLPDIHSILKHFKDAFDWVDANKSGRIIPHEGVDMEYDTACRTVKEIESSLTKYLKEQRKLLANSSITYVTVGKEAYLLEVPESLRGSISRDYELRSSKKGFFRYWTPYIKKLLGELSQAESEKETALKSILQRLIGRFCEHHNKWRQLVSVTSELDVLISLAIASDFYEGPSCSPVVVDSSCSNNVPCFSAKCLGHPILRSDSLGKGAFVPNDINIGGSDHASFILLTGPNMGGKSTLLRQVCLAVILAQVGADVPAESFKLSPVDRIFVRMGAKDHIMAGQSTFLTELSETALMLSSATCNSLVALDELGRGTSTSDGQAIAESVLEHFVHKVNCRGMFSTHYHRLAVDYQKDSKVSLCHMGCQVGNGVEGVEEVTFLYRLTPGACPKSYGVNVARLAGIPDLVLQTAAAKSKEFEAAYGSKRKRSENNLPIQSRANKMAVLIQELTNITTKMSSFNSFKGIDVRPLTDLQQKARLLLKQH</sequence>
<dbReference type="Gene3D" id="3.30.420.110">
    <property type="entry name" value="MutS, connector domain"/>
    <property type="match status" value="1"/>
</dbReference>
<feature type="compositionally biased region" description="Basic residues" evidence="7">
    <location>
        <begin position="44"/>
        <end position="54"/>
    </location>
</feature>
<name>A0AAV5HJM8_9ROSI</name>
<keyword evidence="5 6" id="KW-0238">DNA-binding</keyword>
<feature type="compositionally biased region" description="Polar residues" evidence="7">
    <location>
        <begin position="1"/>
        <end position="29"/>
    </location>
</feature>
<dbReference type="SUPFAM" id="SSF55271">
    <property type="entry name" value="DNA repair protein MutS, domain I"/>
    <property type="match status" value="1"/>
</dbReference>
<evidence type="ECO:0000259" key="10">
    <source>
        <dbReference type="SMART" id="SM00534"/>
    </source>
</evidence>
<dbReference type="GO" id="GO:0030983">
    <property type="term" value="F:mismatched DNA binding"/>
    <property type="evidence" value="ECO:0007669"/>
    <property type="project" value="UniProtKB-UniRule"/>
</dbReference>
<gene>
    <name evidence="11" type="ORF">SLEP1_g1463</name>
</gene>
<feature type="region of interest" description="Disordered" evidence="7">
    <location>
        <begin position="1"/>
        <end position="94"/>
    </location>
</feature>
<comment type="similarity">
    <text evidence="1 6">Belongs to the DNA mismatch repair MutS family.</text>
</comment>
<keyword evidence="4 6" id="KW-0067">ATP-binding</keyword>
<dbReference type="CDD" id="cd20404">
    <property type="entry name" value="Tudor_Agenet_AtEML-like"/>
    <property type="match status" value="1"/>
</dbReference>
<evidence type="ECO:0000313" key="11">
    <source>
        <dbReference type="EMBL" id="GKU87000.1"/>
    </source>
</evidence>
<evidence type="ECO:0000256" key="7">
    <source>
        <dbReference type="SAM" id="MobiDB-lite"/>
    </source>
</evidence>
<feature type="compositionally biased region" description="Acidic residues" evidence="7">
    <location>
        <begin position="210"/>
        <end position="234"/>
    </location>
</feature>
<dbReference type="Pfam" id="PF05190">
    <property type="entry name" value="MutS_IV"/>
    <property type="match status" value="1"/>
</dbReference>
<dbReference type="GO" id="GO:0005634">
    <property type="term" value="C:nucleus"/>
    <property type="evidence" value="ECO:0007669"/>
    <property type="project" value="TreeGrafter"/>
</dbReference>
<keyword evidence="2 6" id="KW-0547">Nucleotide-binding</keyword>
<dbReference type="InterPro" id="IPR007861">
    <property type="entry name" value="DNA_mismatch_repair_MutS_clamp"/>
</dbReference>
<reference evidence="11 12" key="1">
    <citation type="journal article" date="2021" name="Commun. Biol.">
        <title>The genome of Shorea leprosula (Dipterocarpaceae) highlights the ecological relevance of drought in aseasonal tropical rainforests.</title>
        <authorList>
            <person name="Ng K.K.S."/>
            <person name="Kobayashi M.J."/>
            <person name="Fawcett J.A."/>
            <person name="Hatakeyama M."/>
            <person name="Paape T."/>
            <person name="Ng C.H."/>
            <person name="Ang C.C."/>
            <person name="Tnah L.H."/>
            <person name="Lee C.T."/>
            <person name="Nishiyama T."/>
            <person name="Sese J."/>
            <person name="O'Brien M.J."/>
            <person name="Copetti D."/>
            <person name="Mohd Noor M.I."/>
            <person name="Ong R.C."/>
            <person name="Putra M."/>
            <person name="Sireger I.Z."/>
            <person name="Indrioko S."/>
            <person name="Kosugi Y."/>
            <person name="Izuno A."/>
            <person name="Isagi Y."/>
            <person name="Lee S.L."/>
            <person name="Shimizu K.K."/>
        </authorList>
    </citation>
    <scope>NUCLEOTIDE SEQUENCE [LARGE SCALE GENOMIC DNA]</scope>
    <source>
        <strain evidence="11">214</strain>
    </source>
</reference>
<dbReference type="Proteomes" id="UP001054252">
    <property type="component" value="Unassembled WGS sequence"/>
</dbReference>
<dbReference type="GO" id="GO:0140664">
    <property type="term" value="F:ATP-dependent DNA damage sensor activity"/>
    <property type="evidence" value="ECO:0007669"/>
    <property type="project" value="InterPro"/>
</dbReference>
<dbReference type="SUPFAM" id="SSF52540">
    <property type="entry name" value="P-loop containing nucleoside triphosphate hydrolases"/>
    <property type="match status" value="1"/>
</dbReference>
<dbReference type="SUPFAM" id="SSF48334">
    <property type="entry name" value="DNA repair protein MutS, domain III"/>
    <property type="match status" value="1"/>
</dbReference>
<dbReference type="Gene3D" id="1.10.1420.10">
    <property type="match status" value="2"/>
</dbReference>
<dbReference type="PIRSF" id="PIRSF037677">
    <property type="entry name" value="DNA_mis_repair_Msh6"/>
    <property type="match status" value="1"/>
</dbReference>
<evidence type="ECO:0000256" key="6">
    <source>
        <dbReference type="PIRNR" id="PIRNR037677"/>
    </source>
</evidence>
<feature type="domain" description="DNA mismatch repair protein MutS core" evidence="9">
    <location>
        <begin position="724"/>
        <end position="1065"/>
    </location>
</feature>
<dbReference type="Pfam" id="PF00488">
    <property type="entry name" value="MutS_V"/>
    <property type="match status" value="1"/>
</dbReference>
<evidence type="ECO:0000256" key="5">
    <source>
        <dbReference type="ARBA" id="ARBA00023125"/>
    </source>
</evidence>